<name>A0A0A9Z4B5_LYGHE</name>
<organism evidence="2">
    <name type="scientific">Lygus hesperus</name>
    <name type="common">Western plant bug</name>
    <dbReference type="NCBI Taxonomy" id="30085"/>
    <lineage>
        <taxon>Eukaryota</taxon>
        <taxon>Metazoa</taxon>
        <taxon>Ecdysozoa</taxon>
        <taxon>Arthropoda</taxon>
        <taxon>Hexapoda</taxon>
        <taxon>Insecta</taxon>
        <taxon>Pterygota</taxon>
        <taxon>Neoptera</taxon>
        <taxon>Paraneoptera</taxon>
        <taxon>Hemiptera</taxon>
        <taxon>Heteroptera</taxon>
        <taxon>Panheteroptera</taxon>
        <taxon>Cimicomorpha</taxon>
        <taxon>Miridae</taxon>
        <taxon>Mirini</taxon>
        <taxon>Lygus</taxon>
    </lineage>
</organism>
<feature type="region of interest" description="Disordered" evidence="1">
    <location>
        <begin position="1"/>
        <end position="22"/>
    </location>
</feature>
<accession>A0A0A9Z4B5</accession>
<dbReference type="AlphaFoldDB" id="A0A0A9Z4B5"/>
<reference evidence="2" key="2">
    <citation type="submission" date="2014-07" db="EMBL/GenBank/DDBJ databases">
        <authorList>
            <person name="Hull J."/>
        </authorList>
    </citation>
    <scope>NUCLEOTIDE SEQUENCE</scope>
</reference>
<evidence type="ECO:0000256" key="1">
    <source>
        <dbReference type="SAM" id="MobiDB-lite"/>
    </source>
</evidence>
<sequence length="172" mass="19021">QQQQQQLQLQHTTSTNTGNTASFNTNFITTSITAELNKKAQQICARRRERQLEQQRLQNTVTDTTPASVDGISNTNLQNCVSASTENIAPSTVNVNPISPITFRLNDIFDDTQNCTQSDSAADPGSKKRHRVSYVVHDGEETGEVTQSQMRAVDTLLSNRAAQHIPLFNDFG</sequence>
<feature type="compositionally biased region" description="Polar residues" evidence="1">
    <location>
        <begin position="11"/>
        <end position="22"/>
    </location>
</feature>
<dbReference type="EMBL" id="GBHO01006984">
    <property type="protein sequence ID" value="JAG36620.1"/>
    <property type="molecule type" value="Transcribed_RNA"/>
</dbReference>
<dbReference type="EMBL" id="GDHC01013772">
    <property type="protein sequence ID" value="JAQ04857.1"/>
    <property type="molecule type" value="Transcribed_RNA"/>
</dbReference>
<proteinExistence type="predicted"/>
<reference evidence="2" key="1">
    <citation type="journal article" date="2014" name="PLoS ONE">
        <title>Transcriptome-Based Identification of ABC Transporters in the Western Tarnished Plant Bug Lygus hesperus.</title>
        <authorList>
            <person name="Hull J.J."/>
            <person name="Chaney K."/>
            <person name="Geib S.M."/>
            <person name="Fabrick J.A."/>
            <person name="Brent C.S."/>
            <person name="Walsh D."/>
            <person name="Lavine L.C."/>
        </authorList>
    </citation>
    <scope>NUCLEOTIDE SEQUENCE</scope>
</reference>
<feature type="non-terminal residue" evidence="2">
    <location>
        <position position="1"/>
    </location>
</feature>
<feature type="compositionally biased region" description="Low complexity" evidence="1">
    <location>
        <begin position="1"/>
        <end position="10"/>
    </location>
</feature>
<protein>
    <submittedName>
        <fullName evidence="2">Uncharacterized protein</fullName>
    </submittedName>
</protein>
<evidence type="ECO:0000313" key="3">
    <source>
        <dbReference type="EMBL" id="JAQ04857.1"/>
    </source>
</evidence>
<gene>
    <name evidence="2" type="ORF">CM83_100270</name>
    <name evidence="3" type="ORF">g.98056</name>
</gene>
<evidence type="ECO:0000313" key="2">
    <source>
        <dbReference type="EMBL" id="JAG36620.1"/>
    </source>
</evidence>
<reference evidence="3" key="3">
    <citation type="journal article" date="2016" name="Gigascience">
        <title>De novo construction of an expanded transcriptome assembly for the western tarnished plant bug, Lygus hesperus.</title>
        <authorList>
            <person name="Tassone E.E."/>
            <person name="Geib S.M."/>
            <person name="Hall B."/>
            <person name="Fabrick J.A."/>
            <person name="Brent C.S."/>
            <person name="Hull J.J."/>
        </authorList>
    </citation>
    <scope>NUCLEOTIDE SEQUENCE</scope>
</reference>